<name>A0ABV6BRP8_9FLAO</name>
<keyword evidence="2" id="KW-1185">Reference proteome</keyword>
<organism evidence="1 2">
    <name type="scientific">Flavobacterium procerum</name>
    <dbReference type="NCBI Taxonomy" id="1455569"/>
    <lineage>
        <taxon>Bacteria</taxon>
        <taxon>Pseudomonadati</taxon>
        <taxon>Bacteroidota</taxon>
        <taxon>Flavobacteriia</taxon>
        <taxon>Flavobacteriales</taxon>
        <taxon>Flavobacteriaceae</taxon>
        <taxon>Flavobacterium</taxon>
    </lineage>
</organism>
<dbReference type="EMBL" id="JBHLYW010000009">
    <property type="protein sequence ID" value="MFC0078124.1"/>
    <property type="molecule type" value="Genomic_DNA"/>
</dbReference>
<reference evidence="1 2" key="1">
    <citation type="submission" date="2024-09" db="EMBL/GenBank/DDBJ databases">
        <authorList>
            <person name="Sun Q."/>
            <person name="Mori K."/>
        </authorList>
    </citation>
    <scope>NUCLEOTIDE SEQUENCE [LARGE SCALE GENOMIC DNA]</scope>
    <source>
        <strain evidence="1 2">CGMCC 1.12926</strain>
    </source>
</reference>
<dbReference type="Proteomes" id="UP001589734">
    <property type="component" value="Unassembled WGS sequence"/>
</dbReference>
<evidence type="ECO:0000313" key="2">
    <source>
        <dbReference type="Proteomes" id="UP001589734"/>
    </source>
</evidence>
<protein>
    <submittedName>
        <fullName evidence="1">Uncharacterized protein</fullName>
    </submittedName>
</protein>
<dbReference type="RefSeq" id="WP_379682169.1">
    <property type="nucleotide sequence ID" value="NZ_JBHLYW010000009.1"/>
</dbReference>
<gene>
    <name evidence="1" type="ORF">ACFFLS_13815</name>
</gene>
<proteinExistence type="predicted"/>
<comment type="caution">
    <text evidence="1">The sequence shown here is derived from an EMBL/GenBank/DDBJ whole genome shotgun (WGS) entry which is preliminary data.</text>
</comment>
<accession>A0ABV6BRP8</accession>
<sequence length="131" mass="15921">MFKRKFKEEFDFFEDLLFSKTNESISFDRYIYVVYDKFELLQFFKMEQKDKNVLVCLFDKQLYNSLFFLEEIKNFILLDASKTRTEIIKDLKAHFKSNSGVTSKKIKRNIANAQILQSKFNNYYKAMFFLM</sequence>
<evidence type="ECO:0000313" key="1">
    <source>
        <dbReference type="EMBL" id="MFC0078124.1"/>
    </source>
</evidence>